<dbReference type="InterPro" id="IPR006016">
    <property type="entry name" value="UspA"/>
</dbReference>
<dbReference type="InterPro" id="IPR014729">
    <property type="entry name" value="Rossmann-like_a/b/a_fold"/>
</dbReference>
<protein>
    <recommendedName>
        <fullName evidence="1">UspA domain-containing protein</fullName>
    </recommendedName>
</protein>
<evidence type="ECO:0000259" key="1">
    <source>
        <dbReference type="Pfam" id="PF00582"/>
    </source>
</evidence>
<dbReference type="SUPFAM" id="SSF52402">
    <property type="entry name" value="Adenine nucleotide alpha hydrolases-like"/>
    <property type="match status" value="1"/>
</dbReference>
<dbReference type="RefSeq" id="WP_344593505.1">
    <property type="nucleotide sequence ID" value="NZ_BAAARW010000022.1"/>
</dbReference>
<dbReference type="Proteomes" id="UP001501231">
    <property type="component" value="Unassembled WGS sequence"/>
</dbReference>
<accession>A0ABN3JTE6</accession>
<gene>
    <name evidence="2" type="ORF">GCM10010191_60600</name>
</gene>
<dbReference type="EMBL" id="BAAARW010000022">
    <property type="protein sequence ID" value="GAA2437593.1"/>
    <property type="molecule type" value="Genomic_DNA"/>
</dbReference>
<name>A0ABN3JTE6_9ACTN</name>
<organism evidence="2 3">
    <name type="scientific">Actinomadura vinacea</name>
    <dbReference type="NCBI Taxonomy" id="115336"/>
    <lineage>
        <taxon>Bacteria</taxon>
        <taxon>Bacillati</taxon>
        <taxon>Actinomycetota</taxon>
        <taxon>Actinomycetes</taxon>
        <taxon>Streptosporangiales</taxon>
        <taxon>Thermomonosporaceae</taxon>
        <taxon>Actinomadura</taxon>
    </lineage>
</organism>
<reference evidence="2 3" key="1">
    <citation type="journal article" date="2019" name="Int. J. Syst. Evol. Microbiol.">
        <title>The Global Catalogue of Microorganisms (GCM) 10K type strain sequencing project: providing services to taxonomists for standard genome sequencing and annotation.</title>
        <authorList>
            <consortium name="The Broad Institute Genomics Platform"/>
            <consortium name="The Broad Institute Genome Sequencing Center for Infectious Disease"/>
            <person name="Wu L."/>
            <person name="Ma J."/>
        </authorList>
    </citation>
    <scope>NUCLEOTIDE SEQUENCE [LARGE SCALE GENOMIC DNA]</scope>
    <source>
        <strain evidence="2 3">JCM 3325</strain>
    </source>
</reference>
<proteinExistence type="predicted"/>
<keyword evidence="3" id="KW-1185">Reference proteome</keyword>
<dbReference type="Pfam" id="PF00582">
    <property type="entry name" value="Usp"/>
    <property type="match status" value="1"/>
</dbReference>
<dbReference type="Gene3D" id="3.40.50.620">
    <property type="entry name" value="HUPs"/>
    <property type="match status" value="1"/>
</dbReference>
<evidence type="ECO:0000313" key="2">
    <source>
        <dbReference type="EMBL" id="GAA2437593.1"/>
    </source>
</evidence>
<sequence>MQVMPAQRCVIVGVDGSPNSMAALRRAAEEARRRRARLDVVRVLAPAAGTGRLPRPLRTIMEWLRLRSLVARAVVRSQHLTTRLRIAYGDPGPVLAEQAARGELLVIGARRHSEHGNPFGGTTVPVVRERARCEIIICADHRVGLGGDRA</sequence>
<evidence type="ECO:0000313" key="3">
    <source>
        <dbReference type="Proteomes" id="UP001501231"/>
    </source>
</evidence>
<comment type="caution">
    <text evidence="2">The sequence shown here is derived from an EMBL/GenBank/DDBJ whole genome shotgun (WGS) entry which is preliminary data.</text>
</comment>
<feature type="domain" description="UspA" evidence="1">
    <location>
        <begin position="10"/>
        <end position="136"/>
    </location>
</feature>